<evidence type="ECO:0000313" key="3">
    <source>
        <dbReference type="Proteomes" id="UP000054248"/>
    </source>
</evidence>
<reference evidence="2 3" key="1">
    <citation type="submission" date="2014-04" db="EMBL/GenBank/DDBJ databases">
        <authorList>
            <consortium name="DOE Joint Genome Institute"/>
            <person name="Kuo A."/>
            <person name="Girlanda M."/>
            <person name="Perotto S."/>
            <person name="Kohler A."/>
            <person name="Nagy L.G."/>
            <person name="Floudas D."/>
            <person name="Copeland A."/>
            <person name="Barry K.W."/>
            <person name="Cichocki N."/>
            <person name="Veneault-Fourrey C."/>
            <person name="LaButti K."/>
            <person name="Lindquist E.A."/>
            <person name="Lipzen A."/>
            <person name="Lundell T."/>
            <person name="Morin E."/>
            <person name="Murat C."/>
            <person name="Sun H."/>
            <person name="Tunlid A."/>
            <person name="Henrissat B."/>
            <person name="Grigoriev I.V."/>
            <person name="Hibbett D.S."/>
            <person name="Martin F."/>
            <person name="Nordberg H.P."/>
            <person name="Cantor M.N."/>
            <person name="Hua S.X."/>
        </authorList>
    </citation>
    <scope>NUCLEOTIDE SEQUENCE [LARGE SCALE GENOMIC DNA]</scope>
    <source>
        <strain evidence="2 3">MUT 4182</strain>
    </source>
</reference>
<keyword evidence="1" id="KW-0175">Coiled coil</keyword>
<dbReference type="HOGENOM" id="CLU_2672925_0_0_1"/>
<evidence type="ECO:0000256" key="1">
    <source>
        <dbReference type="SAM" id="Coils"/>
    </source>
</evidence>
<dbReference type="EMBL" id="KN823255">
    <property type="protein sequence ID" value="KIO18865.1"/>
    <property type="molecule type" value="Genomic_DNA"/>
</dbReference>
<name>A0A0C3PVB9_9AGAM</name>
<protein>
    <submittedName>
        <fullName evidence="2">Uncharacterized protein</fullName>
    </submittedName>
</protein>
<organism evidence="2 3">
    <name type="scientific">Tulasnella calospora MUT 4182</name>
    <dbReference type="NCBI Taxonomy" id="1051891"/>
    <lineage>
        <taxon>Eukaryota</taxon>
        <taxon>Fungi</taxon>
        <taxon>Dikarya</taxon>
        <taxon>Basidiomycota</taxon>
        <taxon>Agaricomycotina</taxon>
        <taxon>Agaricomycetes</taxon>
        <taxon>Cantharellales</taxon>
        <taxon>Tulasnellaceae</taxon>
        <taxon>Tulasnella</taxon>
    </lineage>
</organism>
<gene>
    <name evidence="2" type="ORF">M407DRAFT_246374</name>
</gene>
<feature type="coiled-coil region" evidence="1">
    <location>
        <begin position="29"/>
        <end position="74"/>
    </location>
</feature>
<accession>A0A0C3PVB9</accession>
<sequence length="75" mass="8501">MSTPAENDPVKRASQEIALMIQRARDDEASKARVLIEKAQWEAEQLRNEGIRVKETLSIEIERLRAELAQAKGGR</sequence>
<reference evidence="3" key="2">
    <citation type="submission" date="2015-01" db="EMBL/GenBank/DDBJ databases">
        <title>Evolutionary Origins and Diversification of the Mycorrhizal Mutualists.</title>
        <authorList>
            <consortium name="DOE Joint Genome Institute"/>
            <consortium name="Mycorrhizal Genomics Consortium"/>
            <person name="Kohler A."/>
            <person name="Kuo A."/>
            <person name="Nagy L.G."/>
            <person name="Floudas D."/>
            <person name="Copeland A."/>
            <person name="Barry K.W."/>
            <person name="Cichocki N."/>
            <person name="Veneault-Fourrey C."/>
            <person name="LaButti K."/>
            <person name="Lindquist E.A."/>
            <person name="Lipzen A."/>
            <person name="Lundell T."/>
            <person name="Morin E."/>
            <person name="Murat C."/>
            <person name="Riley R."/>
            <person name="Ohm R."/>
            <person name="Sun H."/>
            <person name="Tunlid A."/>
            <person name="Henrissat B."/>
            <person name="Grigoriev I.V."/>
            <person name="Hibbett D.S."/>
            <person name="Martin F."/>
        </authorList>
    </citation>
    <scope>NUCLEOTIDE SEQUENCE [LARGE SCALE GENOMIC DNA]</scope>
    <source>
        <strain evidence="3">MUT 4182</strain>
    </source>
</reference>
<keyword evidence="3" id="KW-1185">Reference proteome</keyword>
<dbReference type="OrthoDB" id="3160395at2759"/>
<evidence type="ECO:0000313" key="2">
    <source>
        <dbReference type="EMBL" id="KIO18865.1"/>
    </source>
</evidence>
<dbReference type="Proteomes" id="UP000054248">
    <property type="component" value="Unassembled WGS sequence"/>
</dbReference>
<dbReference type="AlphaFoldDB" id="A0A0C3PVB9"/>
<proteinExistence type="predicted"/>